<sequence length="392" mass="42994">MTSSKAKALKPINPAAAPKSEKKGQEGQKSRSPTPQPAEAVQPSESESEEDEEYEGIDEEGMARLMELLGEDALAGSDNEEEEEGESGSEEEGQGAEIEALSDDEDSEEEEGEEDDAQNASDAEDEAEGTDNGENEEIVLDEVDSVDEDAIPRQKSRSTTKLESIKLDPSLPWTETLVLSYPETIDVDVNDDLNRELAFDSHMERIRQRLLNEAAGIKKSEDKRKEREGKKFGKQVQVRNSKIERGPRRRWKRDSRDLREVWPQFISLINTYSDHVLDNPQANDDEFDIAIEDAISDRPAKRGKGANGKSMPRSARDQKFGFGGSTRRSKQNTRESTDNFDATNAGRGRGGGEGGRGGAQGGRGGAQGGRGGKSRHSSKRLGKSKRTAAKGK</sequence>
<comment type="similarity">
    <text evidence="2">Belongs to the EBP2 family.</text>
</comment>
<comment type="subcellular location">
    <subcellularLocation>
        <location evidence="1">Nucleus</location>
        <location evidence="1">Nucleolus</location>
    </subcellularLocation>
</comment>
<proteinExistence type="inferred from homology"/>
<feature type="compositionally biased region" description="Gly residues" evidence="6">
    <location>
        <begin position="347"/>
        <end position="371"/>
    </location>
</feature>
<accession>A0A9P5NGL3</accession>
<feature type="compositionally biased region" description="Basic and acidic residues" evidence="6">
    <location>
        <begin position="217"/>
        <end position="231"/>
    </location>
</feature>
<gene>
    <name evidence="7" type="ORF">CPB84DRAFT_1785065</name>
</gene>
<dbReference type="OrthoDB" id="443772at2759"/>
<evidence type="ECO:0000256" key="4">
    <source>
        <dbReference type="ARBA" id="ARBA00023054"/>
    </source>
</evidence>
<evidence type="ECO:0000313" key="8">
    <source>
        <dbReference type="Proteomes" id="UP000724874"/>
    </source>
</evidence>
<evidence type="ECO:0000256" key="6">
    <source>
        <dbReference type="SAM" id="MobiDB-lite"/>
    </source>
</evidence>
<keyword evidence="8" id="KW-1185">Reference proteome</keyword>
<keyword evidence="5" id="KW-0539">Nucleus</keyword>
<evidence type="ECO:0000313" key="7">
    <source>
        <dbReference type="EMBL" id="KAF8889975.1"/>
    </source>
</evidence>
<dbReference type="GO" id="GO:0034399">
    <property type="term" value="C:nuclear periphery"/>
    <property type="evidence" value="ECO:0007669"/>
    <property type="project" value="TreeGrafter"/>
</dbReference>
<reference evidence="7" key="1">
    <citation type="submission" date="2020-11" db="EMBL/GenBank/DDBJ databases">
        <authorList>
            <consortium name="DOE Joint Genome Institute"/>
            <person name="Ahrendt S."/>
            <person name="Riley R."/>
            <person name="Andreopoulos W."/>
            <person name="LaButti K."/>
            <person name="Pangilinan J."/>
            <person name="Ruiz-duenas F.J."/>
            <person name="Barrasa J.M."/>
            <person name="Sanchez-Garcia M."/>
            <person name="Camarero S."/>
            <person name="Miyauchi S."/>
            <person name="Serrano A."/>
            <person name="Linde D."/>
            <person name="Babiker R."/>
            <person name="Drula E."/>
            <person name="Ayuso-Fernandez I."/>
            <person name="Pacheco R."/>
            <person name="Padilla G."/>
            <person name="Ferreira P."/>
            <person name="Barriuso J."/>
            <person name="Kellner H."/>
            <person name="Castanera R."/>
            <person name="Alfaro M."/>
            <person name="Ramirez L."/>
            <person name="Pisabarro A.G."/>
            <person name="Kuo A."/>
            <person name="Tritt A."/>
            <person name="Lipzen A."/>
            <person name="He G."/>
            <person name="Yan M."/>
            <person name="Ng V."/>
            <person name="Cullen D."/>
            <person name="Martin F."/>
            <person name="Rosso M.-N."/>
            <person name="Henrissat B."/>
            <person name="Hibbett D."/>
            <person name="Martinez A.T."/>
            <person name="Grigoriev I.V."/>
        </authorList>
    </citation>
    <scope>NUCLEOTIDE SEQUENCE</scope>
    <source>
        <strain evidence="7">AH 44721</strain>
    </source>
</reference>
<evidence type="ECO:0000256" key="1">
    <source>
        <dbReference type="ARBA" id="ARBA00004604"/>
    </source>
</evidence>
<dbReference type="GO" id="GO:0042273">
    <property type="term" value="P:ribosomal large subunit biogenesis"/>
    <property type="evidence" value="ECO:0007669"/>
    <property type="project" value="TreeGrafter"/>
</dbReference>
<evidence type="ECO:0000256" key="3">
    <source>
        <dbReference type="ARBA" id="ARBA00022517"/>
    </source>
</evidence>
<feature type="region of interest" description="Disordered" evidence="6">
    <location>
        <begin position="294"/>
        <end position="392"/>
    </location>
</feature>
<dbReference type="AlphaFoldDB" id="A0A9P5NGL3"/>
<feature type="compositionally biased region" description="Acidic residues" evidence="6">
    <location>
        <begin position="46"/>
        <end position="60"/>
    </location>
</feature>
<feature type="compositionally biased region" description="Acidic residues" evidence="6">
    <location>
        <begin position="78"/>
        <end position="149"/>
    </location>
</feature>
<evidence type="ECO:0000256" key="5">
    <source>
        <dbReference type="ARBA" id="ARBA00023242"/>
    </source>
</evidence>
<name>A0A9P5NGL3_GYMJU</name>
<dbReference type="GO" id="GO:0030687">
    <property type="term" value="C:preribosome, large subunit precursor"/>
    <property type="evidence" value="ECO:0007669"/>
    <property type="project" value="TreeGrafter"/>
</dbReference>
<dbReference type="Proteomes" id="UP000724874">
    <property type="component" value="Unassembled WGS sequence"/>
</dbReference>
<keyword evidence="4" id="KW-0175">Coiled coil</keyword>
<dbReference type="EMBL" id="JADNYJ010000077">
    <property type="protein sequence ID" value="KAF8889975.1"/>
    <property type="molecule type" value="Genomic_DNA"/>
</dbReference>
<dbReference type="GO" id="GO:0006364">
    <property type="term" value="P:rRNA processing"/>
    <property type="evidence" value="ECO:0007669"/>
    <property type="project" value="TreeGrafter"/>
</dbReference>
<dbReference type="GO" id="GO:0005730">
    <property type="term" value="C:nucleolus"/>
    <property type="evidence" value="ECO:0007669"/>
    <property type="project" value="UniProtKB-SubCell"/>
</dbReference>
<dbReference type="PANTHER" id="PTHR13028">
    <property type="entry name" value="RRNA PROCESSING PROTEIN EBNA1-BINDING PROTEIN-RELATED"/>
    <property type="match status" value="1"/>
</dbReference>
<dbReference type="Pfam" id="PF05890">
    <property type="entry name" value="Ebp2"/>
    <property type="match status" value="1"/>
</dbReference>
<keyword evidence="3" id="KW-0690">Ribosome biogenesis</keyword>
<feature type="region of interest" description="Disordered" evidence="6">
    <location>
        <begin position="1"/>
        <end position="162"/>
    </location>
</feature>
<dbReference type="InterPro" id="IPR008610">
    <property type="entry name" value="Ebp2"/>
</dbReference>
<comment type="caution">
    <text evidence="7">The sequence shown here is derived from an EMBL/GenBank/DDBJ whole genome shotgun (WGS) entry which is preliminary data.</text>
</comment>
<organism evidence="7 8">
    <name type="scientific">Gymnopilus junonius</name>
    <name type="common">Spectacular rustgill mushroom</name>
    <name type="synonym">Gymnopilus spectabilis subsp. junonius</name>
    <dbReference type="NCBI Taxonomy" id="109634"/>
    <lineage>
        <taxon>Eukaryota</taxon>
        <taxon>Fungi</taxon>
        <taxon>Dikarya</taxon>
        <taxon>Basidiomycota</taxon>
        <taxon>Agaricomycotina</taxon>
        <taxon>Agaricomycetes</taxon>
        <taxon>Agaricomycetidae</taxon>
        <taxon>Agaricales</taxon>
        <taxon>Agaricineae</taxon>
        <taxon>Hymenogastraceae</taxon>
        <taxon>Gymnopilus</taxon>
    </lineage>
</organism>
<protein>
    <submittedName>
        <fullName evidence="7">Eukaryotic rRNA processing protein EBP2-domain-containing protein</fullName>
    </submittedName>
</protein>
<feature type="compositionally biased region" description="Basic and acidic residues" evidence="6">
    <location>
        <begin position="19"/>
        <end position="29"/>
    </location>
</feature>
<feature type="region of interest" description="Disordered" evidence="6">
    <location>
        <begin position="217"/>
        <end position="254"/>
    </location>
</feature>
<feature type="compositionally biased region" description="Basic residues" evidence="6">
    <location>
        <begin position="372"/>
        <end position="392"/>
    </location>
</feature>
<dbReference type="PANTHER" id="PTHR13028:SF0">
    <property type="entry name" value="RRNA-PROCESSING PROTEIN EBP2-RELATED"/>
    <property type="match status" value="1"/>
</dbReference>
<evidence type="ECO:0000256" key="2">
    <source>
        <dbReference type="ARBA" id="ARBA00007336"/>
    </source>
</evidence>